<evidence type="ECO:0000313" key="10">
    <source>
        <dbReference type="Proteomes" id="UP001271007"/>
    </source>
</evidence>
<feature type="region of interest" description="Disordered" evidence="7">
    <location>
        <begin position="1"/>
        <end position="26"/>
    </location>
</feature>
<comment type="caution">
    <text evidence="9">The sequence shown here is derived from an EMBL/GenBank/DDBJ whole genome shotgun (WGS) entry which is preliminary data.</text>
</comment>
<dbReference type="Gene3D" id="3.30.160.60">
    <property type="entry name" value="Classic Zinc Finger"/>
    <property type="match status" value="2"/>
</dbReference>
<sequence length="374" mass="42583">MSYFPSGDIPTPPASNSPHCFTTPLQRQQHEWQEGAVVQTYDHSRQRESPYRTDICYGLGLPYLPTNSQAYLEMDVVQQQLTSATPFIWPSQFANTGTPQIYPQPVRLPQWSDGSCDPRSTLMTGTHWDLPQLAPQQVLVYQDSPALSEWAPSSHNSVLSSPYARSDSVLRSAGSPKIKLEQGIASPARQISHTPQTAYLEQALIVNPRDLTAQPEQPMKHETEDQYDPASVSDNRNSESPIVRSNGRRASASGEERKKRTYTRPDTATCQCEECGKLFQRTYNLRAHMETHDPQRRQPYVCAHDACEKRFVRRTDLLRHEQSARRRWLFEASRSQAAHSKKPTSFQRLDPEKVYTAFQTREIVKALEFLGSYS</sequence>
<keyword evidence="4" id="KW-0862">Zinc</keyword>
<organism evidence="9 10">
    <name type="scientific">Extremus antarcticus</name>
    <dbReference type="NCBI Taxonomy" id="702011"/>
    <lineage>
        <taxon>Eukaryota</taxon>
        <taxon>Fungi</taxon>
        <taxon>Dikarya</taxon>
        <taxon>Ascomycota</taxon>
        <taxon>Pezizomycotina</taxon>
        <taxon>Dothideomycetes</taxon>
        <taxon>Dothideomycetidae</taxon>
        <taxon>Mycosphaerellales</taxon>
        <taxon>Extremaceae</taxon>
        <taxon>Extremus</taxon>
    </lineage>
</organism>
<feature type="domain" description="C2H2-type" evidence="8">
    <location>
        <begin position="300"/>
        <end position="322"/>
    </location>
</feature>
<evidence type="ECO:0000259" key="8">
    <source>
        <dbReference type="PROSITE" id="PS50157"/>
    </source>
</evidence>
<proteinExistence type="predicted"/>
<dbReference type="Proteomes" id="UP001271007">
    <property type="component" value="Unassembled WGS sequence"/>
</dbReference>
<keyword evidence="5" id="KW-0539">Nucleus</keyword>
<evidence type="ECO:0000256" key="6">
    <source>
        <dbReference type="PROSITE-ProRule" id="PRU00042"/>
    </source>
</evidence>
<dbReference type="InterPro" id="IPR036236">
    <property type="entry name" value="Znf_C2H2_sf"/>
</dbReference>
<name>A0AAJ0DN77_9PEZI</name>
<evidence type="ECO:0000256" key="7">
    <source>
        <dbReference type="SAM" id="MobiDB-lite"/>
    </source>
</evidence>
<gene>
    <name evidence="9" type="ORF">LTR09_005431</name>
</gene>
<dbReference type="FunFam" id="3.30.160.60:FF:000446">
    <property type="entry name" value="Zinc finger protein"/>
    <property type="match status" value="1"/>
</dbReference>
<dbReference type="Pfam" id="PF00096">
    <property type="entry name" value="zf-C2H2"/>
    <property type="match status" value="1"/>
</dbReference>
<accession>A0AAJ0DN77</accession>
<evidence type="ECO:0000256" key="2">
    <source>
        <dbReference type="ARBA" id="ARBA00022737"/>
    </source>
</evidence>
<dbReference type="GO" id="GO:0000981">
    <property type="term" value="F:DNA-binding transcription factor activity, RNA polymerase II-specific"/>
    <property type="evidence" value="ECO:0007669"/>
    <property type="project" value="TreeGrafter"/>
</dbReference>
<dbReference type="SMART" id="SM00355">
    <property type="entry name" value="ZnF_C2H2"/>
    <property type="match status" value="2"/>
</dbReference>
<dbReference type="PANTHER" id="PTHR14003">
    <property type="entry name" value="TRANSCRIPTIONAL REPRESSOR PROTEIN YY"/>
    <property type="match status" value="1"/>
</dbReference>
<dbReference type="PROSITE" id="PS00028">
    <property type="entry name" value="ZINC_FINGER_C2H2_1"/>
    <property type="match status" value="1"/>
</dbReference>
<dbReference type="InterPro" id="IPR013087">
    <property type="entry name" value="Znf_C2H2_type"/>
</dbReference>
<evidence type="ECO:0000256" key="3">
    <source>
        <dbReference type="ARBA" id="ARBA00022771"/>
    </source>
</evidence>
<feature type="domain" description="C2H2-type" evidence="8">
    <location>
        <begin position="270"/>
        <end position="297"/>
    </location>
</feature>
<evidence type="ECO:0000256" key="4">
    <source>
        <dbReference type="ARBA" id="ARBA00022833"/>
    </source>
</evidence>
<keyword evidence="10" id="KW-1185">Reference proteome</keyword>
<dbReference type="GO" id="GO:0000978">
    <property type="term" value="F:RNA polymerase II cis-regulatory region sequence-specific DNA binding"/>
    <property type="evidence" value="ECO:0007669"/>
    <property type="project" value="TreeGrafter"/>
</dbReference>
<dbReference type="PANTHER" id="PTHR14003:SF23">
    <property type="entry name" value="ZINC FINGER PROTEIN 143"/>
    <property type="match status" value="1"/>
</dbReference>
<evidence type="ECO:0000313" key="9">
    <source>
        <dbReference type="EMBL" id="KAK3053687.1"/>
    </source>
</evidence>
<keyword evidence="1" id="KW-0479">Metal-binding</keyword>
<dbReference type="PROSITE" id="PS50157">
    <property type="entry name" value="ZINC_FINGER_C2H2_2"/>
    <property type="match status" value="2"/>
</dbReference>
<dbReference type="AlphaFoldDB" id="A0AAJ0DN77"/>
<dbReference type="GO" id="GO:0005667">
    <property type="term" value="C:transcription regulator complex"/>
    <property type="evidence" value="ECO:0007669"/>
    <property type="project" value="TreeGrafter"/>
</dbReference>
<keyword evidence="2" id="KW-0677">Repeat</keyword>
<evidence type="ECO:0000256" key="5">
    <source>
        <dbReference type="ARBA" id="ARBA00023242"/>
    </source>
</evidence>
<keyword evidence="3 6" id="KW-0863">Zinc-finger</keyword>
<dbReference type="EMBL" id="JAWDJX010000015">
    <property type="protein sequence ID" value="KAK3053687.1"/>
    <property type="molecule type" value="Genomic_DNA"/>
</dbReference>
<dbReference type="SUPFAM" id="SSF57667">
    <property type="entry name" value="beta-beta-alpha zinc fingers"/>
    <property type="match status" value="1"/>
</dbReference>
<protein>
    <recommendedName>
        <fullName evidence="8">C2H2-type domain-containing protein</fullName>
    </recommendedName>
</protein>
<evidence type="ECO:0000256" key="1">
    <source>
        <dbReference type="ARBA" id="ARBA00022723"/>
    </source>
</evidence>
<dbReference type="GO" id="GO:0008270">
    <property type="term" value="F:zinc ion binding"/>
    <property type="evidence" value="ECO:0007669"/>
    <property type="project" value="UniProtKB-KW"/>
</dbReference>
<feature type="compositionally biased region" description="Polar residues" evidence="7">
    <location>
        <begin position="16"/>
        <end position="26"/>
    </location>
</feature>
<dbReference type="GO" id="GO:0000785">
    <property type="term" value="C:chromatin"/>
    <property type="evidence" value="ECO:0007669"/>
    <property type="project" value="TreeGrafter"/>
</dbReference>
<feature type="region of interest" description="Disordered" evidence="7">
    <location>
        <begin position="212"/>
        <end position="265"/>
    </location>
</feature>
<reference evidence="9" key="1">
    <citation type="submission" date="2023-04" db="EMBL/GenBank/DDBJ databases">
        <title>Black Yeasts Isolated from many extreme environments.</title>
        <authorList>
            <person name="Coleine C."/>
            <person name="Stajich J.E."/>
            <person name="Selbmann L."/>
        </authorList>
    </citation>
    <scope>NUCLEOTIDE SEQUENCE</scope>
    <source>
        <strain evidence="9">CCFEE 5312</strain>
    </source>
</reference>